<protein>
    <recommendedName>
        <fullName evidence="3">AB hydrolase-1 domain-containing protein</fullName>
    </recommendedName>
</protein>
<feature type="domain" description="AB hydrolase-1" evidence="3">
    <location>
        <begin position="48"/>
        <end position="285"/>
    </location>
</feature>
<evidence type="ECO:0000256" key="2">
    <source>
        <dbReference type="SAM" id="SignalP"/>
    </source>
</evidence>
<feature type="chain" id="PRO_5036966314" description="AB hydrolase-1 domain-containing protein" evidence="2">
    <location>
        <begin position="27"/>
        <end position="305"/>
    </location>
</feature>
<dbReference type="Proteomes" id="UP000649829">
    <property type="component" value="Unassembled WGS sequence"/>
</dbReference>
<dbReference type="InterPro" id="IPR029058">
    <property type="entry name" value="AB_hydrolase_fold"/>
</dbReference>
<accession>A0A917T0M5</accession>
<dbReference type="SUPFAM" id="SSF53474">
    <property type="entry name" value="alpha/beta-Hydrolases"/>
    <property type="match status" value="1"/>
</dbReference>
<dbReference type="PANTHER" id="PTHR43798:SF31">
    <property type="entry name" value="AB HYDROLASE SUPERFAMILY PROTEIN YCLE"/>
    <property type="match status" value="1"/>
</dbReference>
<dbReference type="GO" id="GO:0016787">
    <property type="term" value="F:hydrolase activity"/>
    <property type="evidence" value="ECO:0007669"/>
    <property type="project" value="UniProtKB-KW"/>
</dbReference>
<evidence type="ECO:0000256" key="1">
    <source>
        <dbReference type="ARBA" id="ARBA00022801"/>
    </source>
</evidence>
<organism evidence="4 5">
    <name type="scientific">Pseudooceanicola nanhaiensis</name>
    <dbReference type="NCBI Taxonomy" id="375761"/>
    <lineage>
        <taxon>Bacteria</taxon>
        <taxon>Pseudomonadati</taxon>
        <taxon>Pseudomonadota</taxon>
        <taxon>Alphaproteobacteria</taxon>
        <taxon>Rhodobacterales</taxon>
        <taxon>Paracoccaceae</taxon>
        <taxon>Pseudooceanicola</taxon>
    </lineage>
</organism>
<evidence type="ECO:0000259" key="3">
    <source>
        <dbReference type="Pfam" id="PF12697"/>
    </source>
</evidence>
<keyword evidence="1" id="KW-0378">Hydrolase</keyword>
<comment type="caution">
    <text evidence="4">The sequence shown here is derived from an EMBL/GenBank/DDBJ whole genome shotgun (WGS) entry which is preliminary data.</text>
</comment>
<reference evidence="4" key="1">
    <citation type="journal article" date="2014" name="Int. J. Syst. Evol. Microbiol.">
        <title>Complete genome sequence of Corynebacterium casei LMG S-19264T (=DSM 44701T), isolated from a smear-ripened cheese.</title>
        <authorList>
            <consortium name="US DOE Joint Genome Institute (JGI-PGF)"/>
            <person name="Walter F."/>
            <person name="Albersmeier A."/>
            <person name="Kalinowski J."/>
            <person name="Ruckert C."/>
        </authorList>
    </citation>
    <scope>NUCLEOTIDE SEQUENCE</scope>
    <source>
        <strain evidence="4">CGMCC 1.6293</strain>
    </source>
</reference>
<proteinExistence type="predicted"/>
<evidence type="ECO:0000313" key="4">
    <source>
        <dbReference type="EMBL" id="GGM05501.1"/>
    </source>
</evidence>
<dbReference type="InterPro" id="IPR000073">
    <property type="entry name" value="AB_hydrolase_1"/>
</dbReference>
<dbReference type="PROSITE" id="PS51257">
    <property type="entry name" value="PROKAR_LIPOPROTEIN"/>
    <property type="match status" value="1"/>
</dbReference>
<dbReference type="EMBL" id="BMLF01000002">
    <property type="protein sequence ID" value="GGM05501.1"/>
    <property type="molecule type" value="Genomic_DNA"/>
</dbReference>
<reference evidence="4" key="2">
    <citation type="submission" date="2020-09" db="EMBL/GenBank/DDBJ databases">
        <authorList>
            <person name="Sun Q."/>
            <person name="Zhou Y."/>
        </authorList>
    </citation>
    <scope>NUCLEOTIDE SEQUENCE</scope>
    <source>
        <strain evidence="4">CGMCC 1.6293</strain>
    </source>
</reference>
<name>A0A917T0M5_9RHOB</name>
<dbReference type="GO" id="GO:0016020">
    <property type="term" value="C:membrane"/>
    <property type="evidence" value="ECO:0007669"/>
    <property type="project" value="TreeGrafter"/>
</dbReference>
<keyword evidence="5" id="KW-1185">Reference proteome</keyword>
<dbReference type="Gene3D" id="3.40.50.1820">
    <property type="entry name" value="alpha/beta hydrolase"/>
    <property type="match status" value="1"/>
</dbReference>
<dbReference type="RefSeq" id="WP_036539231.1">
    <property type="nucleotide sequence ID" value="NZ_BMLF01000002.1"/>
</dbReference>
<dbReference type="Pfam" id="PF12697">
    <property type="entry name" value="Abhydrolase_6"/>
    <property type="match status" value="1"/>
</dbReference>
<feature type="signal peptide" evidence="2">
    <location>
        <begin position="1"/>
        <end position="26"/>
    </location>
</feature>
<dbReference type="AlphaFoldDB" id="A0A917T0M5"/>
<dbReference type="PANTHER" id="PTHR43798">
    <property type="entry name" value="MONOACYLGLYCEROL LIPASE"/>
    <property type="match status" value="1"/>
</dbReference>
<keyword evidence="2" id="KW-0732">Signal</keyword>
<gene>
    <name evidence="4" type="ORF">GCM10011534_29170</name>
</gene>
<dbReference type="InterPro" id="IPR050266">
    <property type="entry name" value="AB_hydrolase_sf"/>
</dbReference>
<evidence type="ECO:0000313" key="5">
    <source>
        <dbReference type="Proteomes" id="UP000649829"/>
    </source>
</evidence>
<sequence length="305" mass="32818">MILRTCRLVPVFLLALLAACSGLPTAQDADVMPIVHDGNAHRGMKRAVVVIPGAMASVGMFEPVLDWDLGDGAVLAYRFPGLDGTKLNHRLDIAAAGELIAETMDKLEVEEVYLIGFSTGGPVALEAARRLPRKEVSVALISSAGPFPAGIEASVEGFFDVVGALVRSHGTSMEDAWLENYRTLLYGRKHYVNGDTAKQSKVLAEEQRGQLLTPGPRMTMAHTADLMTWTLPQDPNLAKAKIGVFHGREDTVFPIGPTSRFAVSIPADGMKIYDGQGHILFVTAPTLWDDVRTFFGLKAGPPPGE</sequence>